<keyword evidence="2" id="KW-1133">Transmembrane helix</keyword>
<proteinExistence type="predicted"/>
<keyword evidence="4" id="KW-1185">Reference proteome</keyword>
<keyword evidence="2" id="KW-0472">Membrane</keyword>
<keyword evidence="2" id="KW-0812">Transmembrane</keyword>
<organism evidence="3 4">
    <name type="scientific">Evansella caseinilytica</name>
    <dbReference type="NCBI Taxonomy" id="1503961"/>
    <lineage>
        <taxon>Bacteria</taxon>
        <taxon>Bacillati</taxon>
        <taxon>Bacillota</taxon>
        <taxon>Bacilli</taxon>
        <taxon>Bacillales</taxon>
        <taxon>Bacillaceae</taxon>
        <taxon>Evansella</taxon>
    </lineage>
</organism>
<evidence type="ECO:0000256" key="1">
    <source>
        <dbReference type="SAM" id="MobiDB-lite"/>
    </source>
</evidence>
<feature type="region of interest" description="Disordered" evidence="1">
    <location>
        <begin position="1"/>
        <end position="20"/>
    </location>
</feature>
<protein>
    <submittedName>
        <fullName evidence="3">Uncharacterized protein</fullName>
    </submittedName>
</protein>
<accession>A0A1H3V2J1</accession>
<dbReference type="Proteomes" id="UP000198935">
    <property type="component" value="Unassembled WGS sequence"/>
</dbReference>
<feature type="transmembrane region" description="Helical" evidence="2">
    <location>
        <begin position="73"/>
        <end position="94"/>
    </location>
</feature>
<dbReference type="AlphaFoldDB" id="A0A1H3V2J1"/>
<evidence type="ECO:0000313" key="4">
    <source>
        <dbReference type="Proteomes" id="UP000198935"/>
    </source>
</evidence>
<evidence type="ECO:0000313" key="3">
    <source>
        <dbReference type="EMBL" id="SDZ68817.1"/>
    </source>
</evidence>
<sequence length="99" mass="11930">MLRQRRANNRNRSYYHETDKEPAESFAVQEMQKEWTETDSGDVFQLPPRNETHRLRGRKTRAKQRRKKKKVPLVRILLIIFLLLVAAILTYPLWIDKLI</sequence>
<reference evidence="4" key="1">
    <citation type="submission" date="2016-10" db="EMBL/GenBank/DDBJ databases">
        <authorList>
            <person name="Varghese N."/>
            <person name="Submissions S."/>
        </authorList>
    </citation>
    <scope>NUCLEOTIDE SEQUENCE [LARGE SCALE GENOMIC DNA]</scope>
    <source>
        <strain evidence="4">SP</strain>
    </source>
</reference>
<dbReference type="STRING" id="1503961.SAMN05421736_1405"/>
<name>A0A1H3V2J1_9BACI</name>
<evidence type="ECO:0000256" key="2">
    <source>
        <dbReference type="SAM" id="Phobius"/>
    </source>
</evidence>
<gene>
    <name evidence="3" type="ORF">SAMN05421736_1405</name>
</gene>
<dbReference type="EMBL" id="FNPI01000040">
    <property type="protein sequence ID" value="SDZ68817.1"/>
    <property type="molecule type" value="Genomic_DNA"/>
</dbReference>